<evidence type="ECO:0000313" key="2">
    <source>
        <dbReference type="Proteomes" id="UP001059041"/>
    </source>
</evidence>
<protein>
    <submittedName>
        <fullName evidence="1">Uncharacterized protein</fullName>
    </submittedName>
</protein>
<keyword evidence="2" id="KW-1185">Reference proteome</keyword>
<dbReference type="AlphaFoldDB" id="A0A9W7WJU6"/>
<comment type="caution">
    <text evidence="1">The sequence shown here is derived from an EMBL/GenBank/DDBJ whole genome shotgun (WGS) entry which is preliminary data.</text>
</comment>
<proteinExistence type="predicted"/>
<reference evidence="1" key="1">
    <citation type="submission" date="2021-02" db="EMBL/GenBank/DDBJ databases">
        <title>Comparative genomics reveals that relaxation of natural selection precedes convergent phenotypic evolution of cavefish.</title>
        <authorList>
            <person name="Peng Z."/>
        </authorList>
    </citation>
    <scope>NUCLEOTIDE SEQUENCE</scope>
    <source>
        <tissue evidence="1">Muscle</tissue>
    </source>
</reference>
<evidence type="ECO:0000313" key="1">
    <source>
        <dbReference type="EMBL" id="KAI7802234.1"/>
    </source>
</evidence>
<name>A0A9W7WJU6_TRIRA</name>
<accession>A0A9W7WJU6</accession>
<sequence>MWSHSENTVSKQAHVRVSCHYGIHIFVLGLKLCKSAVKWREELKPWESRPLTASVGCKKSPFEISANFTIVRSSDSREVKVSSCGIYRCDAAPYTVWMLSWR</sequence>
<dbReference type="EMBL" id="JAFHDT010000012">
    <property type="protein sequence ID" value="KAI7802234.1"/>
    <property type="molecule type" value="Genomic_DNA"/>
</dbReference>
<organism evidence="1 2">
    <name type="scientific">Triplophysa rosa</name>
    <name type="common">Cave loach</name>
    <dbReference type="NCBI Taxonomy" id="992332"/>
    <lineage>
        <taxon>Eukaryota</taxon>
        <taxon>Metazoa</taxon>
        <taxon>Chordata</taxon>
        <taxon>Craniata</taxon>
        <taxon>Vertebrata</taxon>
        <taxon>Euteleostomi</taxon>
        <taxon>Actinopterygii</taxon>
        <taxon>Neopterygii</taxon>
        <taxon>Teleostei</taxon>
        <taxon>Ostariophysi</taxon>
        <taxon>Cypriniformes</taxon>
        <taxon>Nemacheilidae</taxon>
        <taxon>Triplophysa</taxon>
    </lineage>
</organism>
<dbReference type="Proteomes" id="UP001059041">
    <property type="component" value="Linkage Group LG12"/>
</dbReference>
<gene>
    <name evidence="1" type="ORF">IRJ41_004527</name>
</gene>